<evidence type="ECO:0000256" key="3">
    <source>
        <dbReference type="ARBA" id="ARBA00023239"/>
    </source>
</evidence>
<organism evidence="5 6">
    <name type="scientific">Eubacterium ramulus</name>
    <dbReference type="NCBI Taxonomy" id="39490"/>
    <lineage>
        <taxon>Bacteria</taxon>
        <taxon>Bacillati</taxon>
        <taxon>Bacillota</taxon>
        <taxon>Clostridia</taxon>
        <taxon>Eubacteriales</taxon>
        <taxon>Eubacteriaceae</taxon>
        <taxon>Eubacterium</taxon>
    </lineage>
</organism>
<protein>
    <submittedName>
        <fullName evidence="5">4-hydroxy-2-oxo-heptane-1,7-dioate aldolase</fullName>
        <ecNumber evidence="5">4.1.2.-</ecNumber>
    </submittedName>
</protein>
<dbReference type="Pfam" id="PF03328">
    <property type="entry name" value="HpcH_HpaI"/>
    <property type="match status" value="1"/>
</dbReference>
<feature type="domain" description="HpcH/HpaI aldolase/citrate lyase" evidence="4">
    <location>
        <begin position="19"/>
        <end position="240"/>
    </location>
</feature>
<comment type="similarity">
    <text evidence="1">Belongs to the HpcH/HpaI aldolase family.</text>
</comment>
<dbReference type="Proteomes" id="UP000095492">
    <property type="component" value="Unassembled WGS sequence"/>
</dbReference>
<dbReference type="EC" id="4.1.2.-" evidence="5"/>
<evidence type="ECO:0000256" key="2">
    <source>
        <dbReference type="ARBA" id="ARBA00022723"/>
    </source>
</evidence>
<evidence type="ECO:0000313" key="5">
    <source>
        <dbReference type="EMBL" id="CUN23218.1"/>
    </source>
</evidence>
<dbReference type="OrthoDB" id="86160at2"/>
<proteinExistence type="inferred from homology"/>
<name>A0A173VBD8_EUBRA</name>
<keyword evidence="3 5" id="KW-0456">Lyase</keyword>
<dbReference type="GO" id="GO:0005737">
    <property type="term" value="C:cytoplasm"/>
    <property type="evidence" value="ECO:0007669"/>
    <property type="project" value="TreeGrafter"/>
</dbReference>
<dbReference type="InterPro" id="IPR005000">
    <property type="entry name" value="Aldolase/citrate-lyase_domain"/>
</dbReference>
<evidence type="ECO:0000256" key="1">
    <source>
        <dbReference type="ARBA" id="ARBA00005568"/>
    </source>
</evidence>
<dbReference type="EMBL" id="CYYA01000023">
    <property type="protein sequence ID" value="CUN23218.1"/>
    <property type="molecule type" value="Genomic_DNA"/>
</dbReference>
<dbReference type="GO" id="GO:0016832">
    <property type="term" value="F:aldehyde-lyase activity"/>
    <property type="evidence" value="ECO:0007669"/>
    <property type="project" value="TreeGrafter"/>
</dbReference>
<dbReference type="PANTHER" id="PTHR30502">
    <property type="entry name" value="2-KETO-3-DEOXY-L-RHAMNONATE ALDOLASE"/>
    <property type="match status" value="1"/>
</dbReference>
<dbReference type="InterPro" id="IPR015813">
    <property type="entry name" value="Pyrv/PenolPyrv_kinase-like_dom"/>
</dbReference>
<dbReference type="GO" id="GO:0046872">
    <property type="term" value="F:metal ion binding"/>
    <property type="evidence" value="ECO:0007669"/>
    <property type="project" value="UniProtKB-KW"/>
</dbReference>
<dbReference type="STRING" id="39490.ERS852448_02623"/>
<gene>
    <name evidence="5" type="primary">hpcH</name>
    <name evidence="5" type="ORF">ERS852448_02623</name>
</gene>
<dbReference type="SUPFAM" id="SSF51621">
    <property type="entry name" value="Phosphoenolpyruvate/pyruvate domain"/>
    <property type="match status" value="1"/>
</dbReference>
<dbReference type="InterPro" id="IPR050251">
    <property type="entry name" value="HpcH-HpaI_aldolase"/>
</dbReference>
<dbReference type="PANTHER" id="PTHR30502:SF0">
    <property type="entry name" value="PHOSPHOENOLPYRUVATE CARBOXYLASE FAMILY PROTEIN"/>
    <property type="match status" value="1"/>
</dbReference>
<evidence type="ECO:0000313" key="6">
    <source>
        <dbReference type="Proteomes" id="UP000095492"/>
    </source>
</evidence>
<accession>A0A173VBD8</accession>
<keyword evidence="2" id="KW-0479">Metal-binding</keyword>
<dbReference type="AlphaFoldDB" id="A0A173VBD8"/>
<dbReference type="Gene3D" id="3.20.20.60">
    <property type="entry name" value="Phosphoenolpyruvate-binding domains"/>
    <property type="match status" value="1"/>
</dbReference>
<sequence length="259" mass="28472">MSRRLTMKQRMQAGKPVFGTFLKSYCPQIAEIIGYSGMDFVVIDCEHSNYSYSEMEDMVRACEISDMASIVRPPSCTPWHIHHALETGATGVQIPSISSVQDAADAAVETSFYPEGTRSPNPSLRAAHFGFWNGEKNFLDTAKESSLCVMHVEDIAMVPHVEELCEIPQIDVLFVGPGDLSMSMGKPGKLNDPEVAAVIEDIISRGIKGGKMMGMLCNTPEAVKKYVEMGVTYILYSSDVGIIGKALRSLNTNVFDLYR</sequence>
<evidence type="ECO:0000259" key="4">
    <source>
        <dbReference type="Pfam" id="PF03328"/>
    </source>
</evidence>
<dbReference type="InterPro" id="IPR040442">
    <property type="entry name" value="Pyrv_kinase-like_dom_sf"/>
</dbReference>
<reference evidence="5 6" key="1">
    <citation type="submission" date="2015-09" db="EMBL/GenBank/DDBJ databases">
        <authorList>
            <consortium name="Pathogen Informatics"/>
        </authorList>
    </citation>
    <scope>NUCLEOTIDE SEQUENCE [LARGE SCALE GENOMIC DNA]</scope>
    <source>
        <strain evidence="5 6">2789STDY5608891</strain>
    </source>
</reference>